<keyword evidence="3" id="KW-1185">Reference proteome</keyword>
<proteinExistence type="predicted"/>
<keyword evidence="1" id="KW-0812">Transmembrane</keyword>
<reference evidence="2 3" key="1">
    <citation type="submission" date="2019-01" db="EMBL/GenBank/DDBJ databases">
        <title>Draft Genome Sequences of Helcococcus ovis Strains Isolated from the Uterus and Vagina of Dairy Cows with Metritis.</title>
        <authorList>
            <person name="Cunha F."/>
            <person name="Jeon S.J."/>
            <person name="Kutzer P."/>
            <person name="Galvao K.N."/>
        </authorList>
    </citation>
    <scope>NUCLEOTIDE SEQUENCE [LARGE SCALE GENOMIC DNA]</scope>
    <source>
        <strain evidence="2 3">KG-37</strain>
    </source>
</reference>
<keyword evidence="1" id="KW-1133">Transmembrane helix</keyword>
<accession>A0A4R9C1A7</accession>
<dbReference type="OrthoDB" id="47603at2"/>
<dbReference type="Pfam" id="PF07009">
    <property type="entry name" value="NusG_II"/>
    <property type="match status" value="1"/>
</dbReference>
<evidence type="ECO:0000256" key="1">
    <source>
        <dbReference type="SAM" id="Phobius"/>
    </source>
</evidence>
<dbReference type="InterPro" id="IPR038690">
    <property type="entry name" value="NusG_2_sf"/>
</dbReference>
<keyword evidence="1" id="KW-0472">Membrane</keyword>
<gene>
    <name evidence="2" type="ORF">EQF91_07720</name>
</gene>
<sequence length="129" mass="14633">MKLTKGDKILILILVIFSLLFAFYITNVNKKVTGKYVSIQVNGEEINAIRFSKDIIGKKYTIKTKYGKNVIEFGDDELKIIESSCLDKLCIKQGKISQVGQLLVCLPNRLVIEIRTDSQDKNNLDSMVF</sequence>
<evidence type="ECO:0000313" key="2">
    <source>
        <dbReference type="EMBL" id="TFF64444.1"/>
    </source>
</evidence>
<organism evidence="2 3">
    <name type="scientific">Helcococcus ovis</name>
    <dbReference type="NCBI Taxonomy" id="72026"/>
    <lineage>
        <taxon>Bacteria</taxon>
        <taxon>Bacillati</taxon>
        <taxon>Bacillota</taxon>
        <taxon>Tissierellia</taxon>
        <taxon>Tissierellales</taxon>
        <taxon>Peptoniphilaceae</taxon>
        <taxon>Helcococcus</taxon>
    </lineage>
</organism>
<protein>
    <submittedName>
        <fullName evidence="2">NusG domain II-containing protein</fullName>
    </submittedName>
</protein>
<name>A0A4R9C1A7_9FIRM</name>
<dbReference type="EMBL" id="SCFR01000037">
    <property type="protein sequence ID" value="TFF64444.1"/>
    <property type="molecule type" value="Genomic_DNA"/>
</dbReference>
<dbReference type="Gene3D" id="2.60.320.10">
    <property type="entry name" value="N-utilization substance G protein NusG, insert domain"/>
    <property type="match status" value="1"/>
</dbReference>
<dbReference type="AlphaFoldDB" id="A0A4R9C1A7"/>
<dbReference type="RefSeq" id="WP_134711684.1">
    <property type="nucleotide sequence ID" value="NZ_CP119081.1"/>
</dbReference>
<comment type="caution">
    <text evidence="2">The sequence shown here is derived from an EMBL/GenBank/DDBJ whole genome shotgun (WGS) entry which is preliminary data.</text>
</comment>
<dbReference type="Proteomes" id="UP000297454">
    <property type="component" value="Unassembled WGS sequence"/>
</dbReference>
<feature type="transmembrane region" description="Helical" evidence="1">
    <location>
        <begin position="9"/>
        <end position="26"/>
    </location>
</feature>
<dbReference type="GeneID" id="97030690"/>
<evidence type="ECO:0000313" key="3">
    <source>
        <dbReference type="Proteomes" id="UP000297454"/>
    </source>
</evidence>